<dbReference type="Proteomes" id="UP001341840">
    <property type="component" value="Unassembled WGS sequence"/>
</dbReference>
<gene>
    <name evidence="2" type="ORF">PIB30_007428</name>
</gene>
<organism evidence="2 3">
    <name type="scientific">Stylosanthes scabra</name>
    <dbReference type="NCBI Taxonomy" id="79078"/>
    <lineage>
        <taxon>Eukaryota</taxon>
        <taxon>Viridiplantae</taxon>
        <taxon>Streptophyta</taxon>
        <taxon>Embryophyta</taxon>
        <taxon>Tracheophyta</taxon>
        <taxon>Spermatophyta</taxon>
        <taxon>Magnoliopsida</taxon>
        <taxon>eudicotyledons</taxon>
        <taxon>Gunneridae</taxon>
        <taxon>Pentapetalae</taxon>
        <taxon>rosids</taxon>
        <taxon>fabids</taxon>
        <taxon>Fabales</taxon>
        <taxon>Fabaceae</taxon>
        <taxon>Papilionoideae</taxon>
        <taxon>50 kb inversion clade</taxon>
        <taxon>dalbergioids sensu lato</taxon>
        <taxon>Dalbergieae</taxon>
        <taxon>Pterocarpus clade</taxon>
        <taxon>Stylosanthes</taxon>
    </lineage>
</organism>
<sequence length="120" mass="13302">MEWWMVPEEGNGTTDNEEEKRTGALAGNARGGDPNAKLKTAMRRKKGTTATTAEMRDLRRTVTISRAPPTRNMGRHMRTANGVGSIPSTGPRGVQIRPLEEKPDPTRPMSHDPIWRARQG</sequence>
<name>A0ABU6Q5T1_9FABA</name>
<evidence type="ECO:0000256" key="1">
    <source>
        <dbReference type="SAM" id="MobiDB-lite"/>
    </source>
</evidence>
<feature type="region of interest" description="Disordered" evidence="1">
    <location>
        <begin position="68"/>
        <end position="120"/>
    </location>
</feature>
<reference evidence="2 3" key="1">
    <citation type="journal article" date="2023" name="Plants (Basel)">
        <title>Bridging the Gap: Combining Genomics and Transcriptomics Approaches to Understand Stylosanthes scabra, an Orphan Legume from the Brazilian Caatinga.</title>
        <authorList>
            <person name="Ferreira-Neto J.R.C."/>
            <person name="da Silva M.D."/>
            <person name="Binneck E."/>
            <person name="de Melo N.F."/>
            <person name="da Silva R.H."/>
            <person name="de Melo A.L.T.M."/>
            <person name="Pandolfi V."/>
            <person name="Bustamante F.O."/>
            <person name="Brasileiro-Vidal A.C."/>
            <person name="Benko-Iseppon A.M."/>
        </authorList>
    </citation>
    <scope>NUCLEOTIDE SEQUENCE [LARGE SCALE GENOMIC DNA]</scope>
    <source>
        <tissue evidence="2">Leaves</tissue>
    </source>
</reference>
<protein>
    <submittedName>
        <fullName evidence="2">Uncharacterized protein</fullName>
    </submittedName>
</protein>
<comment type="caution">
    <text evidence="2">The sequence shown here is derived from an EMBL/GenBank/DDBJ whole genome shotgun (WGS) entry which is preliminary data.</text>
</comment>
<evidence type="ECO:0000313" key="3">
    <source>
        <dbReference type="Proteomes" id="UP001341840"/>
    </source>
</evidence>
<proteinExistence type="predicted"/>
<feature type="region of interest" description="Disordered" evidence="1">
    <location>
        <begin position="1"/>
        <end position="50"/>
    </location>
</feature>
<feature type="compositionally biased region" description="Basic and acidic residues" evidence="1">
    <location>
        <begin position="98"/>
        <end position="120"/>
    </location>
</feature>
<dbReference type="EMBL" id="JASCZI010000016">
    <property type="protein sequence ID" value="MED6106768.1"/>
    <property type="molecule type" value="Genomic_DNA"/>
</dbReference>
<evidence type="ECO:0000313" key="2">
    <source>
        <dbReference type="EMBL" id="MED6106768.1"/>
    </source>
</evidence>
<accession>A0ABU6Q5T1</accession>
<keyword evidence="3" id="KW-1185">Reference proteome</keyword>